<evidence type="ECO:0000313" key="2">
    <source>
        <dbReference type="EMBL" id="PKQ70784.1"/>
    </source>
</evidence>
<dbReference type="PANTHER" id="PTHR14087">
    <property type="entry name" value="THYMOCYTE NUCLEAR PROTEIN 1"/>
    <property type="match status" value="1"/>
</dbReference>
<reference evidence="2 3" key="1">
    <citation type="submission" date="2017-06" db="EMBL/GenBank/DDBJ databases">
        <title>Raineya orbicola gen. nov., sp. nov. a slightly thermophilic bacterium of the phylum Bacteroidetes and the description of Raineyaceae fam. nov.</title>
        <authorList>
            <person name="Albuquerque L."/>
            <person name="Polonia A.R.M."/>
            <person name="Barroso C."/>
            <person name="Froufe H.J.C."/>
            <person name="Lage O."/>
            <person name="Lobo-Da-Cunha A."/>
            <person name="Egas C."/>
            <person name="Da Costa M.S."/>
        </authorList>
    </citation>
    <scope>NUCLEOTIDE SEQUENCE [LARGE SCALE GENOMIC DNA]</scope>
    <source>
        <strain evidence="2 3">SPSPC-11</strain>
    </source>
</reference>
<sequence length="143" mass="16415">MQYWLLKSEPFKYSWEQMLKDGSTFWDGVRNFQARNNLKAMKKGDLACFYHSNQGKEIVGIVKIIKEAYPDHTTDEPDWVMVDVAPVCSLNKPLNLATIKAHPVLQNMALVRQSRLSVVPLTKDEFEMICEIGKVDVNLLKNT</sequence>
<protein>
    <recommendedName>
        <fullName evidence="1">EVE domain-containing protein</fullName>
    </recommendedName>
</protein>
<dbReference type="InterPro" id="IPR015947">
    <property type="entry name" value="PUA-like_sf"/>
</dbReference>
<proteinExistence type="predicted"/>
<dbReference type="Proteomes" id="UP000233387">
    <property type="component" value="Unassembled WGS sequence"/>
</dbReference>
<dbReference type="InterPro" id="IPR002740">
    <property type="entry name" value="EVE_domain"/>
</dbReference>
<organism evidence="2 3">
    <name type="scientific">Raineya orbicola</name>
    <dbReference type="NCBI Taxonomy" id="2016530"/>
    <lineage>
        <taxon>Bacteria</taxon>
        <taxon>Pseudomonadati</taxon>
        <taxon>Bacteroidota</taxon>
        <taxon>Cytophagia</taxon>
        <taxon>Cytophagales</taxon>
        <taxon>Raineyaceae</taxon>
        <taxon>Raineya</taxon>
    </lineage>
</organism>
<dbReference type="EMBL" id="NKXO01000002">
    <property type="protein sequence ID" value="PKQ70784.1"/>
    <property type="molecule type" value="Genomic_DNA"/>
</dbReference>
<dbReference type="PANTHER" id="PTHR14087:SF7">
    <property type="entry name" value="THYMOCYTE NUCLEAR PROTEIN 1"/>
    <property type="match status" value="1"/>
</dbReference>
<gene>
    <name evidence="2" type="ORF">Rain11_0130</name>
</gene>
<dbReference type="AlphaFoldDB" id="A0A2N3IKF2"/>
<evidence type="ECO:0000259" key="1">
    <source>
        <dbReference type="Pfam" id="PF01878"/>
    </source>
</evidence>
<comment type="caution">
    <text evidence="2">The sequence shown here is derived from an EMBL/GenBank/DDBJ whole genome shotgun (WGS) entry which is preliminary data.</text>
</comment>
<feature type="domain" description="EVE" evidence="1">
    <location>
        <begin position="2"/>
        <end position="131"/>
    </location>
</feature>
<dbReference type="RefSeq" id="WP_101357399.1">
    <property type="nucleotide sequence ID" value="NZ_NKXO01000002.1"/>
</dbReference>
<name>A0A2N3IKF2_9BACT</name>
<dbReference type="InterPro" id="IPR047197">
    <property type="entry name" value="THYN1-like_EVE"/>
</dbReference>
<dbReference type="Gene3D" id="3.10.590.10">
    <property type="entry name" value="ph1033 like domains"/>
    <property type="match status" value="1"/>
</dbReference>
<evidence type="ECO:0000313" key="3">
    <source>
        <dbReference type="Proteomes" id="UP000233387"/>
    </source>
</evidence>
<dbReference type="CDD" id="cd21133">
    <property type="entry name" value="EVE"/>
    <property type="match status" value="1"/>
</dbReference>
<dbReference type="InterPro" id="IPR052181">
    <property type="entry name" value="5hmC_binding"/>
</dbReference>
<dbReference type="SUPFAM" id="SSF88697">
    <property type="entry name" value="PUA domain-like"/>
    <property type="match status" value="1"/>
</dbReference>
<dbReference type="OrthoDB" id="9791347at2"/>
<accession>A0A2N3IKF2</accession>
<keyword evidence="3" id="KW-1185">Reference proteome</keyword>
<dbReference type="Pfam" id="PF01878">
    <property type="entry name" value="EVE"/>
    <property type="match status" value="1"/>
</dbReference>